<evidence type="ECO:0000256" key="4">
    <source>
        <dbReference type="RuleBase" id="RU364065"/>
    </source>
</evidence>
<dbReference type="PANTHER" id="PTHR34386">
    <property type="entry name" value="GLUTAREDOXIN"/>
    <property type="match status" value="1"/>
</dbReference>
<keyword evidence="4" id="KW-0963">Cytoplasm</keyword>
<keyword evidence="4" id="KW-0676">Redox-active center</keyword>
<dbReference type="PROSITE" id="PS51354">
    <property type="entry name" value="GLUTAREDOXIN_2"/>
    <property type="match status" value="1"/>
</dbReference>
<keyword evidence="3 4" id="KW-0249">Electron transport</keyword>
<dbReference type="InterPro" id="IPR014025">
    <property type="entry name" value="Glutaredoxin_subgr"/>
</dbReference>
<dbReference type="InterPro" id="IPR036249">
    <property type="entry name" value="Thioredoxin-like_sf"/>
</dbReference>
<dbReference type="InterPro" id="IPR051548">
    <property type="entry name" value="Grx-like_ET"/>
</dbReference>
<dbReference type="PANTHER" id="PTHR34386:SF1">
    <property type="entry name" value="GLUTAREDOXIN-LIKE PROTEIN NRDH"/>
    <property type="match status" value="1"/>
</dbReference>
<feature type="domain" description="Glutaredoxin" evidence="5">
    <location>
        <begin position="14"/>
        <end position="73"/>
    </location>
</feature>
<dbReference type="Pfam" id="PF00462">
    <property type="entry name" value="Glutaredoxin"/>
    <property type="match status" value="1"/>
</dbReference>
<evidence type="ECO:0000259" key="5">
    <source>
        <dbReference type="Pfam" id="PF00462"/>
    </source>
</evidence>
<comment type="function">
    <text evidence="4">Has a glutathione-disulfide oxidoreductase activity in the presence of NADPH and glutathione reductase. Reduces low molecular weight disulfides and proteins.</text>
</comment>
<sequence>MTDSDNNNAPAAGIVMYESNWCGFCRAARRLLQSKGWEYESRMVDGDAALRSEMQERSGRTSVPQIFFGDQHIGGFDDMAALESDGELDDAYASIK</sequence>
<name>A0A2Z2P6B5_9GAMM</name>
<keyword evidence="7" id="KW-1185">Reference proteome</keyword>
<evidence type="ECO:0000313" key="6">
    <source>
        <dbReference type="EMBL" id="ASJ76247.1"/>
    </source>
</evidence>
<evidence type="ECO:0000313" key="7">
    <source>
        <dbReference type="Proteomes" id="UP000250079"/>
    </source>
</evidence>
<gene>
    <name evidence="6" type="primary">grxC_1</name>
    <name evidence="6" type="ORF">IMCC3135_30990</name>
</gene>
<protein>
    <recommendedName>
        <fullName evidence="4">Glutaredoxin</fullName>
    </recommendedName>
</protein>
<dbReference type="EMBL" id="CP018632">
    <property type="protein sequence ID" value="ASJ76247.1"/>
    <property type="molecule type" value="Genomic_DNA"/>
</dbReference>
<dbReference type="Gene3D" id="3.40.30.10">
    <property type="entry name" value="Glutaredoxin"/>
    <property type="match status" value="1"/>
</dbReference>
<dbReference type="GO" id="GO:0015038">
    <property type="term" value="F:glutathione disulfide oxidoreductase activity"/>
    <property type="evidence" value="ECO:0007669"/>
    <property type="project" value="UniProtKB-UniRule"/>
</dbReference>
<organism evidence="6 7">
    <name type="scientific">Granulosicoccus antarcticus IMCC3135</name>
    <dbReference type="NCBI Taxonomy" id="1192854"/>
    <lineage>
        <taxon>Bacteria</taxon>
        <taxon>Pseudomonadati</taxon>
        <taxon>Pseudomonadota</taxon>
        <taxon>Gammaproteobacteria</taxon>
        <taxon>Chromatiales</taxon>
        <taxon>Granulosicoccaceae</taxon>
        <taxon>Granulosicoccus</taxon>
    </lineage>
</organism>
<dbReference type="RefSeq" id="WP_088921046.1">
    <property type="nucleotide sequence ID" value="NZ_CP018632.1"/>
</dbReference>
<dbReference type="CDD" id="cd03418">
    <property type="entry name" value="GRX_GRXb_1_3_like"/>
    <property type="match status" value="1"/>
</dbReference>
<dbReference type="InterPro" id="IPR002109">
    <property type="entry name" value="Glutaredoxin"/>
</dbReference>
<dbReference type="GO" id="GO:0009055">
    <property type="term" value="F:electron transfer activity"/>
    <property type="evidence" value="ECO:0007669"/>
    <property type="project" value="TreeGrafter"/>
</dbReference>
<accession>A0A2Z2P6B5</accession>
<evidence type="ECO:0000256" key="3">
    <source>
        <dbReference type="ARBA" id="ARBA00022982"/>
    </source>
</evidence>
<dbReference type="InterPro" id="IPR011900">
    <property type="entry name" value="GRX_bact"/>
</dbReference>
<dbReference type="SUPFAM" id="SSF52833">
    <property type="entry name" value="Thioredoxin-like"/>
    <property type="match status" value="1"/>
</dbReference>
<keyword evidence="2 4" id="KW-0813">Transport</keyword>
<dbReference type="Proteomes" id="UP000250079">
    <property type="component" value="Chromosome"/>
</dbReference>
<dbReference type="AlphaFoldDB" id="A0A2Z2P6B5"/>
<comment type="similarity">
    <text evidence="1 4">Belongs to the glutaredoxin family.</text>
</comment>
<dbReference type="OrthoDB" id="9814618at2"/>
<dbReference type="KEGG" id="gai:IMCC3135_30990"/>
<evidence type="ECO:0000256" key="2">
    <source>
        <dbReference type="ARBA" id="ARBA00022448"/>
    </source>
</evidence>
<evidence type="ECO:0000256" key="1">
    <source>
        <dbReference type="ARBA" id="ARBA00007787"/>
    </source>
</evidence>
<dbReference type="PRINTS" id="PR00160">
    <property type="entry name" value="GLUTAREDOXIN"/>
</dbReference>
<dbReference type="GO" id="GO:0045454">
    <property type="term" value="P:cell redox homeostasis"/>
    <property type="evidence" value="ECO:0007669"/>
    <property type="project" value="InterPro"/>
</dbReference>
<reference evidence="6 7" key="1">
    <citation type="submission" date="2016-12" db="EMBL/GenBank/DDBJ databases">
        <authorList>
            <person name="Song W.-J."/>
            <person name="Kurnit D.M."/>
        </authorList>
    </citation>
    <scope>NUCLEOTIDE SEQUENCE [LARGE SCALE GENOMIC DNA]</scope>
    <source>
        <strain evidence="6 7">IMCC3135</strain>
    </source>
</reference>
<proteinExistence type="inferred from homology"/>
<dbReference type="NCBIfam" id="TIGR02181">
    <property type="entry name" value="GRX_bact"/>
    <property type="match status" value="1"/>
</dbReference>